<evidence type="ECO:0000313" key="2">
    <source>
        <dbReference type="EMBL" id="MBB6082928.1"/>
    </source>
</evidence>
<protein>
    <submittedName>
        <fullName evidence="2">Uncharacterized protein</fullName>
    </submittedName>
</protein>
<name>A0A7W9TLI8_CASDE</name>
<organism evidence="2 3">
    <name type="scientific">Castellaniella defragrans</name>
    <name type="common">Alcaligenes defragrans</name>
    <dbReference type="NCBI Taxonomy" id="75697"/>
    <lineage>
        <taxon>Bacteria</taxon>
        <taxon>Pseudomonadati</taxon>
        <taxon>Pseudomonadota</taxon>
        <taxon>Betaproteobacteria</taxon>
        <taxon>Burkholderiales</taxon>
        <taxon>Alcaligenaceae</taxon>
        <taxon>Castellaniella</taxon>
    </lineage>
</organism>
<feature type="compositionally biased region" description="Low complexity" evidence="1">
    <location>
        <begin position="21"/>
        <end position="35"/>
    </location>
</feature>
<sequence length="78" mass="8104">MINWKKISMANPLVSGAAAAGGKARAPGLRTPTRGPGRRARRGGAARAAPDYFLNTGLPWARLAGSIVTSSPFCHCIT</sequence>
<gene>
    <name evidence="2" type="ORF">HNR28_000957</name>
</gene>
<dbReference type="EMBL" id="JACHIB010000004">
    <property type="protein sequence ID" value="MBB6082928.1"/>
    <property type="molecule type" value="Genomic_DNA"/>
</dbReference>
<dbReference type="AlphaFoldDB" id="A0A7W9TLI8"/>
<dbReference type="Proteomes" id="UP000541136">
    <property type="component" value="Unassembled WGS sequence"/>
</dbReference>
<comment type="caution">
    <text evidence="2">The sequence shown here is derived from an EMBL/GenBank/DDBJ whole genome shotgun (WGS) entry which is preliminary data.</text>
</comment>
<proteinExistence type="predicted"/>
<reference evidence="2 3" key="1">
    <citation type="submission" date="2020-08" db="EMBL/GenBank/DDBJ databases">
        <title>Genomic Encyclopedia of Type Strains, Phase IV (KMG-IV): sequencing the most valuable type-strain genomes for metagenomic binning, comparative biology and taxonomic classification.</title>
        <authorList>
            <person name="Goeker M."/>
        </authorList>
    </citation>
    <scope>NUCLEOTIDE SEQUENCE [LARGE SCALE GENOMIC DNA]</scope>
    <source>
        <strain evidence="2 3">DSM 12141</strain>
    </source>
</reference>
<feature type="region of interest" description="Disordered" evidence="1">
    <location>
        <begin position="21"/>
        <end position="42"/>
    </location>
</feature>
<evidence type="ECO:0000256" key="1">
    <source>
        <dbReference type="SAM" id="MobiDB-lite"/>
    </source>
</evidence>
<evidence type="ECO:0000313" key="3">
    <source>
        <dbReference type="Proteomes" id="UP000541136"/>
    </source>
</evidence>
<accession>A0A7W9TLI8</accession>